<dbReference type="InterPro" id="IPR055259">
    <property type="entry name" value="YkvP/CgeB_Glyco_trans-like"/>
</dbReference>
<protein>
    <submittedName>
        <fullName evidence="2">Glycosyltransferase</fullName>
        <ecNumber evidence="2">2.4.-.-</ecNumber>
    </submittedName>
</protein>
<keyword evidence="2" id="KW-0328">Glycosyltransferase</keyword>
<gene>
    <name evidence="2" type="ORF">ACFPVY_13930</name>
</gene>
<dbReference type="Gene3D" id="3.40.50.2000">
    <property type="entry name" value="Glycogen Phosphorylase B"/>
    <property type="match status" value="1"/>
</dbReference>
<dbReference type="RefSeq" id="WP_379792729.1">
    <property type="nucleotide sequence ID" value="NZ_JBHSQB010000010.1"/>
</dbReference>
<dbReference type="EMBL" id="JBHSQB010000010">
    <property type="protein sequence ID" value="MFC6097751.1"/>
    <property type="molecule type" value="Genomic_DNA"/>
</dbReference>
<dbReference type="Proteomes" id="UP001596287">
    <property type="component" value="Unassembled WGS sequence"/>
</dbReference>
<keyword evidence="3" id="KW-1185">Reference proteome</keyword>
<accession>A0ABW1PRZ5</accession>
<evidence type="ECO:0000259" key="1">
    <source>
        <dbReference type="Pfam" id="PF13524"/>
    </source>
</evidence>
<dbReference type="Pfam" id="PF13524">
    <property type="entry name" value="Glyco_trans_1_2"/>
    <property type="match status" value="1"/>
</dbReference>
<evidence type="ECO:0000313" key="3">
    <source>
        <dbReference type="Proteomes" id="UP001596287"/>
    </source>
</evidence>
<organism evidence="2 3">
    <name type="scientific">Flavobacterium qiangtangense</name>
    <dbReference type="NCBI Taxonomy" id="1442595"/>
    <lineage>
        <taxon>Bacteria</taxon>
        <taxon>Pseudomonadati</taxon>
        <taxon>Bacteroidota</taxon>
        <taxon>Flavobacteriia</taxon>
        <taxon>Flavobacteriales</taxon>
        <taxon>Flavobacteriaceae</taxon>
        <taxon>Flavobacterium</taxon>
    </lineage>
</organism>
<dbReference type="GO" id="GO:0016757">
    <property type="term" value="F:glycosyltransferase activity"/>
    <property type="evidence" value="ECO:0007669"/>
    <property type="project" value="UniProtKB-KW"/>
</dbReference>
<keyword evidence="2" id="KW-0808">Transferase</keyword>
<evidence type="ECO:0000313" key="2">
    <source>
        <dbReference type="EMBL" id="MFC6097751.1"/>
    </source>
</evidence>
<sequence length="385" mass="45283">MKILLVGEFSRLHNSLKEGLLVLGHDVFIVGTGDFFKKYPVDFSTHPKYFSDFWFLRKCNSLFYRIFKIDLQKTEKGIRFYFLLKKLKDFDHIQLVNSDAIETHPKFGILLLKKLFDQNKTATKSLLVCGDETPVVDYLLKKEFEYSILTPYFEDNSLKHKFDYTLKYVHKNYQKQFEFVLKNSNSLIVSDIDYKLPMERMGFTPVFIPNPINSTKIEFSPIEISEKVVIFLGINRVNYAKKGIRYFEEALEIIKQKYPKKVEIIISEDVPYFKYIKSYDKAHIVLDMVYAFDQGYNALEAMAKGKVVFTGASIEFEEHYNLTEKVALNAVPNSEEIALEIEKLVLNPIKIIDIGKRARKFIESKHDYIFISKKYLNVWKNERNF</sequence>
<proteinExistence type="predicted"/>
<dbReference type="SUPFAM" id="SSF53756">
    <property type="entry name" value="UDP-Glycosyltransferase/glycogen phosphorylase"/>
    <property type="match status" value="1"/>
</dbReference>
<feature type="domain" description="Spore protein YkvP/CgeB glycosyl transferase-like" evidence="1">
    <location>
        <begin position="257"/>
        <end position="368"/>
    </location>
</feature>
<name>A0ABW1PRZ5_9FLAO</name>
<dbReference type="EC" id="2.4.-.-" evidence="2"/>
<reference evidence="3" key="1">
    <citation type="journal article" date="2019" name="Int. J. Syst. Evol. Microbiol.">
        <title>The Global Catalogue of Microorganisms (GCM) 10K type strain sequencing project: providing services to taxonomists for standard genome sequencing and annotation.</title>
        <authorList>
            <consortium name="The Broad Institute Genomics Platform"/>
            <consortium name="The Broad Institute Genome Sequencing Center for Infectious Disease"/>
            <person name="Wu L."/>
            <person name="Ma J."/>
        </authorList>
    </citation>
    <scope>NUCLEOTIDE SEQUENCE [LARGE SCALE GENOMIC DNA]</scope>
    <source>
        <strain evidence="3">CCUG 49679</strain>
    </source>
</reference>
<comment type="caution">
    <text evidence="2">The sequence shown here is derived from an EMBL/GenBank/DDBJ whole genome shotgun (WGS) entry which is preliminary data.</text>
</comment>